<evidence type="ECO:0000256" key="3">
    <source>
        <dbReference type="ARBA" id="ARBA00004742"/>
    </source>
</evidence>
<dbReference type="GO" id="GO:0046872">
    <property type="term" value="F:metal ion binding"/>
    <property type="evidence" value="ECO:0007669"/>
    <property type="project" value="UniProtKB-KW"/>
</dbReference>
<evidence type="ECO:0000313" key="18">
    <source>
        <dbReference type="Proteomes" id="UP000001933"/>
    </source>
</evidence>
<evidence type="ECO:0000259" key="15">
    <source>
        <dbReference type="Pfam" id="PF01326"/>
    </source>
</evidence>
<evidence type="ECO:0000256" key="9">
    <source>
        <dbReference type="ARBA" id="ARBA00022741"/>
    </source>
</evidence>
<keyword evidence="9" id="KW-0547">Nucleotide-binding</keyword>
<dbReference type="HOGENOM" id="CLU_286325_0_0_7"/>
<dbReference type="InterPro" id="IPR002934">
    <property type="entry name" value="Polymerase_NTP_transf_dom"/>
</dbReference>
<evidence type="ECO:0000256" key="14">
    <source>
        <dbReference type="ARBA" id="ARBA00047700"/>
    </source>
</evidence>
<dbReference type="EMBL" id="CP000252">
    <property type="protein sequence ID" value="ABC78353.1"/>
    <property type="molecule type" value="Genomic_DNA"/>
</dbReference>
<organism evidence="17 18">
    <name type="scientific">Syntrophus aciditrophicus (strain SB)</name>
    <dbReference type="NCBI Taxonomy" id="56780"/>
    <lineage>
        <taxon>Bacteria</taxon>
        <taxon>Pseudomonadati</taxon>
        <taxon>Thermodesulfobacteriota</taxon>
        <taxon>Syntrophia</taxon>
        <taxon>Syntrophales</taxon>
        <taxon>Syntrophaceae</taxon>
        <taxon>Syntrophus</taxon>
    </lineage>
</organism>
<dbReference type="AlphaFoldDB" id="Q2LW96"/>
<sequence>MMKHGEDPGESSLEHLKERAKELDCLYQVDEILNNGRLPLSEVFERIILVLPSGFRFPELCHAEITCENHKYRSPGFVTGLQIAEGADIISEGRAVGRIEVVYIGEVPLTEDGYFLEKERKLIKTVADRIGYTIFYRHTEQMVREWRASTKEGAEKRGSGIEWMAIIELLQKTDQDTLLYVCRKMINHLCSRGISEAGQELCSLNFGSKVFFTMGETNSPSQKLPLGDLAKISEQTFSIASRNMSDSEISTRLMKWLQETKAYSLIKAVDRIDVSLGEVVEAVNRYSNTAGAINMLDFPTERWLKVSLIRRFLSDKLEFIRVAQQYLEIGDFDDIARRLIYPVGSRGTIGGKGTGMFLAGKILKRESEETPLFNAIKVPKTWYITTDEMREFLHYNNLLGLNEQRYRDLYEIRIDYPNVIQMMKNSNFPASIIKSLAMALDDFGDSPLIVRSSSLLEDQSGAAFSGKYKSLFLANQGTKKDRLEDLTNAIIEVYASIYSPDSVQYRAERGLLDYPEEMGIMIQEVVGKRIGPYYFPLYGGVAFSNNEFRWSPRIKRSDGIIRLVPGLGTRAVDRLSDDFPVMLAPGQPGLRVNTVPEEIKRYSPTKLDVINLEKNTFETVEISSFLKSYGHLIPDVHEMVSVYKEDYVVTPSTFDIDFEHDDLIVTFEGLIKNTSFVKKLNGILKTLEDKLKTPVDVEFASDGKDFYLLQCRPQSFREDGTPAAIPKDIPEKDVLFSAKRYISNGNLQDISHIVYVDPEGYDGLQQRDDLIAVGRAVSLLNTMLPKRSFILMGPGRWGSRGDIKLGVQVTYSDISNTAALIEIARMKSNSLPELSFGTHFFQDLVEANIRYLPLYPDDEGILFNESFLRRAKSVFAEILPDFRRLDDVIRVIDVADATDGKVLRVSMNADLEEAIGYFAPHSRKLSHPPGGLIPNRNIQRDTEACFDDRFWRWRSYMAQRIADRLDPARFGVKGIYLFGSTNSGMSGPGSDIDLLIHFDGTEEQRTDLLNWLEGWSISLAEMNYLKTGYTSNGLLDVHIVTDADISKKTSYAVKIGAITDPAQPLKLMKK</sequence>
<comment type="catalytic activity">
    <reaction evidence="14">
        <text>pyruvate + ATP + H2O = phosphoenolpyruvate + AMP + phosphate + 2 H(+)</text>
        <dbReference type="Rhea" id="RHEA:11364"/>
        <dbReference type="ChEBI" id="CHEBI:15361"/>
        <dbReference type="ChEBI" id="CHEBI:15377"/>
        <dbReference type="ChEBI" id="CHEBI:15378"/>
        <dbReference type="ChEBI" id="CHEBI:30616"/>
        <dbReference type="ChEBI" id="CHEBI:43474"/>
        <dbReference type="ChEBI" id="CHEBI:58702"/>
        <dbReference type="ChEBI" id="CHEBI:456215"/>
        <dbReference type="EC" id="2.7.9.2"/>
    </reaction>
</comment>
<dbReference type="EC" id="2.7.9.2" evidence="5"/>
<dbReference type="Pfam" id="PF01909">
    <property type="entry name" value="NTP_transf_2"/>
    <property type="match status" value="1"/>
</dbReference>
<evidence type="ECO:0000256" key="4">
    <source>
        <dbReference type="ARBA" id="ARBA00007837"/>
    </source>
</evidence>
<dbReference type="PANTHER" id="PTHR43030">
    <property type="entry name" value="PHOSPHOENOLPYRUVATE SYNTHASE"/>
    <property type="match status" value="1"/>
</dbReference>
<dbReference type="InParanoid" id="Q2LW96"/>
<evidence type="ECO:0000256" key="10">
    <source>
        <dbReference type="ARBA" id="ARBA00022777"/>
    </source>
</evidence>
<evidence type="ECO:0000256" key="6">
    <source>
        <dbReference type="ARBA" id="ARBA00021623"/>
    </source>
</evidence>
<keyword evidence="10" id="KW-0418">Kinase</keyword>
<comment type="similarity">
    <text evidence="4">Belongs to the PEP-utilizing enzyme family.</text>
</comment>
<dbReference type="STRING" id="56780.SYN_01243"/>
<protein>
    <recommendedName>
        <fullName evidence="6">Phosphoenolpyruvate synthase</fullName>
        <ecNumber evidence="5">2.7.9.2</ecNumber>
    </recommendedName>
    <alternativeName>
        <fullName evidence="13">Pyruvate, water dikinase</fullName>
    </alternativeName>
</protein>
<dbReference type="Gene3D" id="3.30.470.20">
    <property type="entry name" value="ATP-grasp fold, B domain"/>
    <property type="match status" value="1"/>
</dbReference>
<evidence type="ECO:0000256" key="1">
    <source>
        <dbReference type="ARBA" id="ARBA00001946"/>
    </source>
</evidence>
<gene>
    <name evidence="17" type="ORF">SYN_01243</name>
</gene>
<comment type="cofactor">
    <cofactor evidence="1">
        <name>Mg(2+)</name>
        <dbReference type="ChEBI" id="CHEBI:18420"/>
    </cofactor>
</comment>
<dbReference type="GO" id="GO:0016779">
    <property type="term" value="F:nucleotidyltransferase activity"/>
    <property type="evidence" value="ECO:0007669"/>
    <property type="project" value="InterPro"/>
</dbReference>
<dbReference type="InterPro" id="IPR043519">
    <property type="entry name" value="NT_sf"/>
</dbReference>
<dbReference type="Pfam" id="PF01326">
    <property type="entry name" value="PPDK_N"/>
    <property type="match status" value="1"/>
</dbReference>
<dbReference type="InterPro" id="IPR002192">
    <property type="entry name" value="PPDK_AMP/ATP-bd"/>
</dbReference>
<keyword evidence="18" id="KW-1185">Reference proteome</keyword>
<dbReference type="SUPFAM" id="SSF56059">
    <property type="entry name" value="Glutathione synthetase ATP-binding domain-like"/>
    <property type="match status" value="1"/>
</dbReference>
<evidence type="ECO:0000313" key="17">
    <source>
        <dbReference type="EMBL" id="ABC78353.1"/>
    </source>
</evidence>
<reference evidence="17 18" key="1">
    <citation type="journal article" date="2007" name="Proc. Natl. Acad. Sci. U.S.A.">
        <title>The genome of Syntrophus aciditrophicus: life at the thermodynamic limit of microbial growth.</title>
        <authorList>
            <person name="McInerney M.J."/>
            <person name="Rohlin L."/>
            <person name="Mouttaki H."/>
            <person name="Kim U."/>
            <person name="Krupp R.S."/>
            <person name="Rios-Hernandez L."/>
            <person name="Sieber J."/>
            <person name="Struchtemeyer C.G."/>
            <person name="Bhattacharyya A."/>
            <person name="Campbell J.W."/>
            <person name="Gunsalus R.P."/>
        </authorList>
    </citation>
    <scope>NUCLEOTIDE SEQUENCE [LARGE SCALE GENOMIC DNA]</scope>
    <source>
        <strain evidence="17 18">SB</strain>
    </source>
</reference>
<keyword evidence="8" id="KW-0479">Metal-binding</keyword>
<comment type="pathway">
    <text evidence="3">Carbohydrate biosynthesis; gluconeogenesis.</text>
</comment>
<dbReference type="Proteomes" id="UP000001933">
    <property type="component" value="Chromosome"/>
</dbReference>
<dbReference type="Gene3D" id="3.30.460.10">
    <property type="entry name" value="Beta Polymerase, domain 2"/>
    <property type="match status" value="1"/>
</dbReference>
<proteinExistence type="inferred from homology"/>
<evidence type="ECO:0000256" key="11">
    <source>
        <dbReference type="ARBA" id="ARBA00022840"/>
    </source>
</evidence>
<dbReference type="eggNOG" id="COG0574">
    <property type="taxonomic scope" value="Bacteria"/>
</dbReference>
<dbReference type="GO" id="GO:0008986">
    <property type="term" value="F:pyruvate, water dikinase activity"/>
    <property type="evidence" value="ECO:0007669"/>
    <property type="project" value="UniProtKB-EC"/>
</dbReference>
<dbReference type="UniPathway" id="UPA00138"/>
<evidence type="ECO:0000256" key="5">
    <source>
        <dbReference type="ARBA" id="ARBA00011996"/>
    </source>
</evidence>
<keyword evidence="7 17" id="KW-0808">Transferase</keyword>
<evidence type="ECO:0000256" key="8">
    <source>
        <dbReference type="ARBA" id="ARBA00022723"/>
    </source>
</evidence>
<name>Q2LW96_SYNAS</name>
<dbReference type="GO" id="GO:0006094">
    <property type="term" value="P:gluconeogenesis"/>
    <property type="evidence" value="ECO:0007669"/>
    <property type="project" value="UniProtKB-UniPathway"/>
</dbReference>
<keyword evidence="11" id="KW-0067">ATP-binding</keyword>
<dbReference type="eggNOG" id="COG1669">
    <property type="taxonomic scope" value="Bacteria"/>
</dbReference>
<accession>Q2LW96</accession>
<dbReference type="InterPro" id="IPR013815">
    <property type="entry name" value="ATP_grasp_subdomain_1"/>
</dbReference>
<comment type="function">
    <text evidence="2">Catalyzes the phosphorylation of pyruvate to phosphoenolpyruvate.</text>
</comment>
<evidence type="ECO:0000259" key="16">
    <source>
        <dbReference type="Pfam" id="PF01909"/>
    </source>
</evidence>
<evidence type="ECO:0000256" key="13">
    <source>
        <dbReference type="ARBA" id="ARBA00033470"/>
    </source>
</evidence>
<dbReference type="KEGG" id="sat:SYN_01243"/>
<dbReference type="Gene3D" id="3.30.1490.20">
    <property type="entry name" value="ATP-grasp fold, A domain"/>
    <property type="match status" value="1"/>
</dbReference>
<dbReference type="PANTHER" id="PTHR43030:SF1">
    <property type="entry name" value="PHOSPHOENOLPYRUVATE SYNTHASE"/>
    <property type="match status" value="1"/>
</dbReference>
<evidence type="ECO:0000256" key="12">
    <source>
        <dbReference type="ARBA" id="ARBA00022842"/>
    </source>
</evidence>
<dbReference type="GO" id="GO:0005524">
    <property type="term" value="F:ATP binding"/>
    <property type="evidence" value="ECO:0007669"/>
    <property type="project" value="UniProtKB-KW"/>
</dbReference>
<feature type="domain" description="Polymerase nucleotidyl transferase" evidence="16">
    <location>
        <begin position="969"/>
        <end position="1010"/>
    </location>
</feature>
<dbReference type="InterPro" id="IPR006319">
    <property type="entry name" value="PEP_synth"/>
</dbReference>
<evidence type="ECO:0000256" key="7">
    <source>
        <dbReference type="ARBA" id="ARBA00022679"/>
    </source>
</evidence>
<evidence type="ECO:0000256" key="2">
    <source>
        <dbReference type="ARBA" id="ARBA00002988"/>
    </source>
</evidence>
<keyword evidence="12" id="KW-0460">Magnesium</keyword>
<dbReference type="SUPFAM" id="SSF81301">
    <property type="entry name" value="Nucleotidyltransferase"/>
    <property type="match status" value="1"/>
</dbReference>
<feature type="domain" description="Pyruvate phosphate dikinase AMP/ATP-binding" evidence="15">
    <location>
        <begin position="348"/>
        <end position="731"/>
    </location>
</feature>